<dbReference type="Proteomes" id="UP000000689">
    <property type="component" value="Chromosome 1"/>
</dbReference>
<dbReference type="HOGENOM" id="CLU_943997_0_0_1"/>
<keyword evidence="5" id="KW-1185">Reference proteome</keyword>
<organism evidence="4 5">
    <name type="scientific">Naumovozyma dairenensis (strain ATCC 10597 / BCRC 20456 / CBS 421 / NBRC 0211 / NRRL Y-12639)</name>
    <name type="common">Saccharomyces dairenensis</name>
    <dbReference type="NCBI Taxonomy" id="1071378"/>
    <lineage>
        <taxon>Eukaryota</taxon>
        <taxon>Fungi</taxon>
        <taxon>Dikarya</taxon>
        <taxon>Ascomycota</taxon>
        <taxon>Saccharomycotina</taxon>
        <taxon>Saccharomycetes</taxon>
        <taxon>Saccharomycetales</taxon>
        <taxon>Saccharomycetaceae</taxon>
        <taxon>Naumovozyma</taxon>
    </lineage>
</organism>
<feature type="domain" description="Small ribosomal subunit protein mS35 mitochondrial conserved" evidence="3">
    <location>
        <begin position="175"/>
        <end position="304"/>
    </location>
</feature>
<dbReference type="PANTHER" id="PTHR13490:SF0">
    <property type="entry name" value="SMALL RIBOSOMAL SUBUNIT PROTEIN MS35"/>
    <property type="match status" value="1"/>
</dbReference>
<evidence type="ECO:0000313" key="5">
    <source>
        <dbReference type="Proteomes" id="UP000000689"/>
    </source>
</evidence>
<keyword evidence="1" id="KW-0496">Mitochondrion</keyword>
<dbReference type="OrthoDB" id="283424at2759"/>
<dbReference type="STRING" id="1071378.G0W388"/>
<dbReference type="EMBL" id="HE580267">
    <property type="protein sequence ID" value="CCD22276.1"/>
    <property type="molecule type" value="Genomic_DNA"/>
</dbReference>
<dbReference type="RefSeq" id="XP_003667519.1">
    <property type="nucleotide sequence ID" value="XM_003667471.1"/>
</dbReference>
<evidence type="ECO:0000313" key="4">
    <source>
        <dbReference type="EMBL" id="CCD22276.1"/>
    </source>
</evidence>
<dbReference type="eggNOG" id="KOG3933">
    <property type="taxonomic scope" value="Eukaryota"/>
</dbReference>
<dbReference type="InterPro" id="IPR019349">
    <property type="entry name" value="Ribosomal_mS35_mit"/>
</dbReference>
<dbReference type="InterPro" id="IPR039848">
    <property type="entry name" value="Ribosomal_mS35_mt"/>
</dbReference>
<dbReference type="OMA" id="YRQEYKP"/>
<dbReference type="PANTHER" id="PTHR13490">
    <property type="entry name" value="MITOCHONDRIAL 28S RIBOSOMAL PROTEIN S28"/>
    <property type="match status" value="1"/>
</dbReference>
<reference evidence="4 5" key="1">
    <citation type="journal article" date="2011" name="Proc. Natl. Acad. Sci. U.S.A.">
        <title>Evolutionary erosion of yeast sex chromosomes by mating-type switching accidents.</title>
        <authorList>
            <person name="Gordon J.L."/>
            <person name="Armisen D."/>
            <person name="Proux-Wera E."/>
            <person name="Oheigeartaigh S.S."/>
            <person name="Byrne K.P."/>
            <person name="Wolfe K.H."/>
        </authorList>
    </citation>
    <scope>NUCLEOTIDE SEQUENCE [LARGE SCALE GENOMIC DNA]</scope>
    <source>
        <strain evidence="5">ATCC 10597 / BCRC 20456 / CBS 421 / NBRC 0211 / NRRL Y-12639</strain>
    </source>
</reference>
<keyword evidence="1" id="KW-0687">Ribonucleoprotein</keyword>
<dbReference type="GO" id="GO:0032543">
    <property type="term" value="P:mitochondrial translation"/>
    <property type="evidence" value="ECO:0007669"/>
    <property type="project" value="UniProtKB-UniRule"/>
</dbReference>
<sequence length="334" mass="39908">MFQQYPQRQLFIRGIRPIYSHYSSQLTTSRNNHIILSRSLTTSTDDSTLYLNPAKWINLPPKRILQLYKERVGRLAHNYKPCKEELNALLTTSEFTETPKREIERIYHETNLPESKKDTTASSLTKSDWKYAFRPYAFDELPSASLDLVEQYREQRFYNRLTAFELPLLVKYRQPYKRPDLTKNPIIYKYTSYIGEENHPHSRKVVLSCKCKELPLNEKQLHKFKLLAKTRYDHITDIFKMSTDRFSEATQNSRYLHDIFQRLLNESKDLSKDDFSDVPLDTRHTIAKNLRKKRRHAYKFPKEWERPQDAPPKMIPLMKELQKELNGQQSERND</sequence>
<dbReference type="GeneID" id="11494051"/>
<proteinExistence type="inferred from homology"/>
<dbReference type="GO" id="GO:0003735">
    <property type="term" value="F:structural constituent of ribosome"/>
    <property type="evidence" value="ECO:0007669"/>
    <property type="project" value="UniProtKB-UniRule"/>
</dbReference>
<comment type="subcellular location">
    <subcellularLocation>
        <location evidence="1">Mitochondrion</location>
    </subcellularLocation>
</comment>
<name>G0W388_NAUDC</name>
<dbReference type="KEGG" id="ndi:NDAI_0A01180"/>
<evidence type="ECO:0000259" key="3">
    <source>
        <dbReference type="Pfam" id="PF10213"/>
    </source>
</evidence>
<comment type="similarity">
    <text evidence="1">Belongs to the mitochondrion-specific ribosomal protein mS35 family.</text>
</comment>
<accession>G0W388</accession>
<feature type="region of interest" description="Disordered" evidence="2">
    <location>
        <begin position="291"/>
        <end position="314"/>
    </location>
</feature>
<keyword evidence="1" id="KW-0689">Ribosomal protein</keyword>
<dbReference type="AlphaFoldDB" id="G0W388"/>
<dbReference type="PIRSF" id="PIRSF036995">
    <property type="entry name" value="RSM24"/>
    <property type="match status" value="1"/>
</dbReference>
<dbReference type="GO" id="GO:0005763">
    <property type="term" value="C:mitochondrial small ribosomal subunit"/>
    <property type="evidence" value="ECO:0007669"/>
    <property type="project" value="UniProtKB-UniRule"/>
</dbReference>
<comment type="function">
    <text evidence="1">Component of the mitochondrial ribosome (mitoribosome), a dedicated translation machinery responsible for the synthesis of mitochondrial genome-encoded proteins, including at least some of the essential transmembrane subunits of the mitochondrial respiratory chain. The mitoribosomes are attached to the mitochondrial inner membrane and translation products are cotranslationally integrated into the membrane.</text>
</comment>
<protein>
    <recommendedName>
        <fullName evidence="1">Small ribosomal subunit protein mS35</fullName>
    </recommendedName>
    <alternativeName>
        <fullName evidence="1">37S ribosomal protein S24, mitochondrial</fullName>
    </alternativeName>
</protein>
<evidence type="ECO:0000256" key="1">
    <source>
        <dbReference type="PIRNR" id="PIRNR036995"/>
    </source>
</evidence>
<dbReference type="Pfam" id="PF10213">
    <property type="entry name" value="MRP-S28"/>
    <property type="match status" value="1"/>
</dbReference>
<dbReference type="InterPro" id="IPR017081">
    <property type="entry name" value="Ribosomal_mS35"/>
</dbReference>
<evidence type="ECO:0000256" key="2">
    <source>
        <dbReference type="SAM" id="MobiDB-lite"/>
    </source>
</evidence>
<gene>
    <name evidence="4" type="primary">NDAI0A01180</name>
    <name evidence="4" type="ordered locus">NDAI_0A01180</name>
</gene>